<organism evidence="1 2">
    <name type="scientific">Paenibacillus chungangensis</name>
    <dbReference type="NCBI Taxonomy" id="696535"/>
    <lineage>
        <taxon>Bacteria</taxon>
        <taxon>Bacillati</taxon>
        <taxon>Bacillota</taxon>
        <taxon>Bacilli</taxon>
        <taxon>Bacillales</taxon>
        <taxon>Paenibacillaceae</taxon>
        <taxon>Paenibacillus</taxon>
    </lineage>
</organism>
<dbReference type="Proteomes" id="UP001596989">
    <property type="component" value="Unassembled WGS sequence"/>
</dbReference>
<gene>
    <name evidence="1" type="ORF">ACFQ2I_10390</name>
</gene>
<name>A0ABW3HQN6_9BACL</name>
<evidence type="ECO:0000313" key="2">
    <source>
        <dbReference type="Proteomes" id="UP001596989"/>
    </source>
</evidence>
<dbReference type="InterPro" id="IPR022555">
    <property type="entry name" value="DUF2577"/>
</dbReference>
<dbReference type="Pfam" id="PF10844">
    <property type="entry name" value="DUF2577"/>
    <property type="match status" value="2"/>
</dbReference>
<dbReference type="EMBL" id="JBHTJZ010000011">
    <property type="protein sequence ID" value="MFD0959798.1"/>
    <property type="molecule type" value="Genomic_DNA"/>
</dbReference>
<accession>A0ABW3HQN6</accession>
<proteinExistence type="predicted"/>
<dbReference type="RefSeq" id="WP_377564060.1">
    <property type="nucleotide sequence ID" value="NZ_JBHTJZ010000011.1"/>
</dbReference>
<keyword evidence="2" id="KW-1185">Reference proteome</keyword>
<evidence type="ECO:0000313" key="1">
    <source>
        <dbReference type="EMBL" id="MFD0959798.1"/>
    </source>
</evidence>
<sequence>MSTILNLIKQAGLGAVEAGNPVQLLFGEVVSAAPFRVQVDQRFTLPPEFLIMPESLSLRGLQQGDKLILLRMQGGQRYLLVDKVVNL</sequence>
<reference evidence="2" key="1">
    <citation type="journal article" date="2019" name="Int. J. Syst. Evol. Microbiol.">
        <title>The Global Catalogue of Microorganisms (GCM) 10K type strain sequencing project: providing services to taxonomists for standard genome sequencing and annotation.</title>
        <authorList>
            <consortium name="The Broad Institute Genomics Platform"/>
            <consortium name="The Broad Institute Genome Sequencing Center for Infectious Disease"/>
            <person name="Wu L."/>
            <person name="Ma J."/>
        </authorList>
    </citation>
    <scope>NUCLEOTIDE SEQUENCE [LARGE SCALE GENOMIC DNA]</scope>
    <source>
        <strain evidence="2">CCUG 59129</strain>
    </source>
</reference>
<protein>
    <submittedName>
        <fullName evidence="1">DUF2577 domain-containing protein</fullName>
    </submittedName>
</protein>
<comment type="caution">
    <text evidence="1">The sequence shown here is derived from an EMBL/GenBank/DDBJ whole genome shotgun (WGS) entry which is preliminary data.</text>
</comment>